<feature type="compositionally biased region" description="Basic and acidic residues" evidence="6">
    <location>
        <begin position="1"/>
        <end position="27"/>
    </location>
</feature>
<keyword evidence="9" id="KW-0413">Isomerase</keyword>
<evidence type="ECO:0000259" key="8">
    <source>
        <dbReference type="PROSITE" id="PS51352"/>
    </source>
</evidence>
<dbReference type="Pfam" id="PF13462">
    <property type="entry name" value="Thioredoxin_4"/>
    <property type="match status" value="1"/>
</dbReference>
<dbReference type="PROSITE" id="PS51352">
    <property type="entry name" value="THIOREDOXIN_2"/>
    <property type="match status" value="1"/>
</dbReference>
<dbReference type="Gene3D" id="3.40.30.10">
    <property type="entry name" value="Glutaredoxin"/>
    <property type="match status" value="1"/>
</dbReference>
<keyword evidence="2" id="KW-0732">Signal</keyword>
<comment type="similarity">
    <text evidence="1">Belongs to the thioredoxin family. DsbA subfamily.</text>
</comment>
<evidence type="ECO:0000256" key="3">
    <source>
        <dbReference type="ARBA" id="ARBA00023002"/>
    </source>
</evidence>
<keyword evidence="7" id="KW-0812">Transmembrane</keyword>
<evidence type="ECO:0000256" key="6">
    <source>
        <dbReference type="SAM" id="MobiDB-lite"/>
    </source>
</evidence>
<evidence type="ECO:0000256" key="4">
    <source>
        <dbReference type="ARBA" id="ARBA00023157"/>
    </source>
</evidence>
<dbReference type="RefSeq" id="WP_246420423.1">
    <property type="nucleotide sequence ID" value="NZ_BAAAKM010000007.1"/>
</dbReference>
<dbReference type="InterPro" id="IPR013766">
    <property type="entry name" value="Thioredoxin_domain"/>
</dbReference>
<dbReference type="GO" id="GO:0016491">
    <property type="term" value="F:oxidoreductase activity"/>
    <property type="evidence" value="ECO:0007669"/>
    <property type="project" value="UniProtKB-KW"/>
</dbReference>
<dbReference type="EMBL" id="JACHDO010000001">
    <property type="protein sequence ID" value="MBB5493227.1"/>
    <property type="molecule type" value="Genomic_DNA"/>
</dbReference>
<evidence type="ECO:0000256" key="2">
    <source>
        <dbReference type="ARBA" id="ARBA00022729"/>
    </source>
</evidence>
<evidence type="ECO:0000256" key="1">
    <source>
        <dbReference type="ARBA" id="ARBA00005791"/>
    </source>
</evidence>
<dbReference type="PANTHER" id="PTHR13887:SF14">
    <property type="entry name" value="DISULFIDE BOND FORMATION PROTEIN D"/>
    <property type="match status" value="1"/>
</dbReference>
<dbReference type="SUPFAM" id="SSF52833">
    <property type="entry name" value="Thioredoxin-like"/>
    <property type="match status" value="1"/>
</dbReference>
<evidence type="ECO:0000256" key="5">
    <source>
        <dbReference type="ARBA" id="ARBA00023284"/>
    </source>
</evidence>
<proteinExistence type="inferred from homology"/>
<evidence type="ECO:0000313" key="9">
    <source>
        <dbReference type="EMBL" id="MBB5493227.1"/>
    </source>
</evidence>
<keyword evidence="7" id="KW-1133">Transmembrane helix</keyword>
<sequence length="275" mass="28661">MPKDARSDGGARGAKDAKGGRSGKGEGSEGSTKPKGARRGGVSPLLIGGAVLVALVVAVVVGLRLEGGGPDGESPDEASAVDHIDAEQREWGQALARRAADDPMALGSADAPVVLVAYSDFACPYCATWAQETQPELVERYVDSGDLRIEWREFPYLGELSQTLSVGAVAAGEQGAFWEYQEAVFDRQGELKSASDPDGVLDEIVEELGLDGERFQEDLGSDQSGISVGHDFVEGQRIGVSATPAFVINGDPVMGAQPLDVFVRSVDTALAAAGE</sequence>
<keyword evidence="7" id="KW-0472">Membrane</keyword>
<keyword evidence="10" id="KW-1185">Reference proteome</keyword>
<dbReference type="InterPro" id="IPR012336">
    <property type="entry name" value="Thioredoxin-like_fold"/>
</dbReference>
<comment type="caution">
    <text evidence="9">The sequence shown here is derived from an EMBL/GenBank/DDBJ whole genome shotgun (WGS) entry which is preliminary data.</text>
</comment>
<keyword evidence="5" id="KW-0676">Redox-active center</keyword>
<dbReference type="PANTHER" id="PTHR13887">
    <property type="entry name" value="GLUTATHIONE S-TRANSFERASE KAPPA"/>
    <property type="match status" value="1"/>
</dbReference>
<organism evidence="9 10">
    <name type="scientific">Nocardiopsis metallicus</name>
    <dbReference type="NCBI Taxonomy" id="179819"/>
    <lineage>
        <taxon>Bacteria</taxon>
        <taxon>Bacillati</taxon>
        <taxon>Actinomycetota</taxon>
        <taxon>Actinomycetes</taxon>
        <taxon>Streptosporangiales</taxon>
        <taxon>Nocardiopsidaceae</taxon>
        <taxon>Nocardiopsis</taxon>
    </lineage>
</organism>
<feature type="domain" description="Thioredoxin" evidence="8">
    <location>
        <begin position="69"/>
        <end position="271"/>
    </location>
</feature>
<name>A0A840WNP4_9ACTN</name>
<keyword evidence="3" id="KW-0560">Oxidoreductase</keyword>
<dbReference type="InterPro" id="IPR036249">
    <property type="entry name" value="Thioredoxin-like_sf"/>
</dbReference>
<keyword evidence="4" id="KW-1015">Disulfide bond</keyword>
<reference evidence="9 10" key="1">
    <citation type="submission" date="2020-08" db="EMBL/GenBank/DDBJ databases">
        <title>Sequencing the genomes of 1000 actinobacteria strains.</title>
        <authorList>
            <person name="Klenk H.-P."/>
        </authorList>
    </citation>
    <scope>NUCLEOTIDE SEQUENCE [LARGE SCALE GENOMIC DNA]</scope>
    <source>
        <strain evidence="9 10">DSM 44598</strain>
    </source>
</reference>
<feature type="region of interest" description="Disordered" evidence="6">
    <location>
        <begin position="1"/>
        <end position="40"/>
    </location>
</feature>
<dbReference type="AlphaFoldDB" id="A0A840WNP4"/>
<feature type="transmembrane region" description="Helical" evidence="7">
    <location>
        <begin position="45"/>
        <end position="65"/>
    </location>
</feature>
<accession>A0A840WNP4</accession>
<protein>
    <submittedName>
        <fullName evidence="9">Protein-disulfide isomerase</fullName>
    </submittedName>
</protein>
<evidence type="ECO:0000256" key="7">
    <source>
        <dbReference type="SAM" id="Phobius"/>
    </source>
</evidence>
<evidence type="ECO:0000313" key="10">
    <source>
        <dbReference type="Proteomes" id="UP000579647"/>
    </source>
</evidence>
<dbReference type="GO" id="GO:0016853">
    <property type="term" value="F:isomerase activity"/>
    <property type="evidence" value="ECO:0007669"/>
    <property type="project" value="UniProtKB-KW"/>
</dbReference>
<gene>
    <name evidence="9" type="ORF">HNR07_004364</name>
</gene>
<dbReference type="Proteomes" id="UP000579647">
    <property type="component" value="Unassembled WGS sequence"/>
</dbReference>